<evidence type="ECO:0000259" key="8">
    <source>
        <dbReference type="Pfam" id="PF07732"/>
    </source>
</evidence>
<dbReference type="RefSeq" id="WP_135152655.1">
    <property type="nucleotide sequence ID" value="NZ_SOMN01000018.1"/>
</dbReference>
<dbReference type="Pfam" id="PF07732">
    <property type="entry name" value="Cu-oxidase_3"/>
    <property type="match status" value="1"/>
</dbReference>
<evidence type="ECO:0000256" key="4">
    <source>
        <dbReference type="SAM" id="MobiDB-lite"/>
    </source>
</evidence>
<dbReference type="Proteomes" id="UP000297900">
    <property type="component" value="Unassembled WGS sequence"/>
</dbReference>
<accession>A0A4Y8LUZ5</accession>
<evidence type="ECO:0000256" key="3">
    <source>
        <dbReference type="ARBA" id="ARBA00023008"/>
    </source>
</evidence>
<feature type="domain" description="Plastocyanin-like" evidence="8">
    <location>
        <begin position="91"/>
        <end position="205"/>
    </location>
</feature>
<dbReference type="AlphaFoldDB" id="A0A4Y8LUZ5"/>
<dbReference type="InterPro" id="IPR011707">
    <property type="entry name" value="Cu-oxidase-like_N"/>
</dbReference>
<name>A0A4Y8LUZ5_9BACL</name>
<keyword evidence="3" id="KW-0186">Copper</keyword>
<keyword evidence="1" id="KW-0479">Metal-binding</keyword>
<dbReference type="InterPro" id="IPR011706">
    <property type="entry name" value="Cu-oxidase_C"/>
</dbReference>
<gene>
    <name evidence="9" type="ORF">E2980_13150</name>
</gene>
<sequence>MRIKIKSRKAKIGLGVLLALTILIGATVAFYFWQMRLQKPAEINMADHMHHASPSSHAGHHTTTSTGTSCESLTATDSDAPVRDFDLTAASATIRLDNGKTVDAWTFNGISPGPELRVKEGDRVKVTLYNKDIEDGVTIHWHGVVVPCSQDGVAGVTQDAVMPDERFTYDFIATVPGTYWYHSHQMSSIQAEKGLIGQFIIEPKTDPYAVDRDMAGLLQKLGSQYVFNGMTQGLIVPGKAGDTVRLRLTNGANDTLEMGVAGAPYRIVAMDGNDIHKPGLLEGKSFNIGAGQRYDLLIQLPVQGKVVVGSTSEDSLKVTLGIGAEPVTTASGDLFSFLDYGSPVPGDKVDSLTIDKSFELKLGQNVFAKSINGKSFHEIPPMNVKEDEHVRITVSNEGGGDHPFHLHGHTFRLLSKNGEPVKGSPIYLDTILTKKDETYELYLVTDNPGLWMAHCHNLMHASMGMSMMLNYEGITTDYRVGTKSGNLPDL</sequence>
<dbReference type="EMBL" id="SOMN01000018">
    <property type="protein sequence ID" value="TFE25536.1"/>
    <property type="molecule type" value="Genomic_DNA"/>
</dbReference>
<dbReference type="SUPFAM" id="SSF49503">
    <property type="entry name" value="Cupredoxins"/>
    <property type="match status" value="3"/>
</dbReference>
<evidence type="ECO:0000259" key="6">
    <source>
        <dbReference type="Pfam" id="PF00394"/>
    </source>
</evidence>
<feature type="transmembrane region" description="Helical" evidence="5">
    <location>
        <begin position="12"/>
        <end position="33"/>
    </location>
</feature>
<feature type="domain" description="Plastocyanin-like" evidence="6">
    <location>
        <begin position="222"/>
        <end position="300"/>
    </location>
</feature>
<evidence type="ECO:0000256" key="1">
    <source>
        <dbReference type="ARBA" id="ARBA00022723"/>
    </source>
</evidence>
<dbReference type="InterPro" id="IPR045087">
    <property type="entry name" value="Cu-oxidase_fam"/>
</dbReference>
<dbReference type="GO" id="GO:0016491">
    <property type="term" value="F:oxidoreductase activity"/>
    <property type="evidence" value="ECO:0007669"/>
    <property type="project" value="UniProtKB-KW"/>
</dbReference>
<dbReference type="PROSITE" id="PS00080">
    <property type="entry name" value="MULTICOPPER_OXIDASE2"/>
    <property type="match status" value="1"/>
</dbReference>
<keyword evidence="5" id="KW-0812">Transmembrane</keyword>
<dbReference type="Pfam" id="PF07731">
    <property type="entry name" value="Cu-oxidase_2"/>
    <property type="match status" value="1"/>
</dbReference>
<dbReference type="CDD" id="cd13861">
    <property type="entry name" value="CuRO_1_CumA_like"/>
    <property type="match status" value="1"/>
</dbReference>
<dbReference type="CDD" id="cd04202">
    <property type="entry name" value="CuRO_D2_2dMcoN_like"/>
    <property type="match status" value="1"/>
</dbReference>
<dbReference type="PANTHER" id="PTHR11709">
    <property type="entry name" value="MULTI-COPPER OXIDASE"/>
    <property type="match status" value="1"/>
</dbReference>
<evidence type="ECO:0000313" key="9">
    <source>
        <dbReference type="EMBL" id="TFE25536.1"/>
    </source>
</evidence>
<dbReference type="InterPro" id="IPR008972">
    <property type="entry name" value="Cupredoxin"/>
</dbReference>
<dbReference type="Gene3D" id="2.60.40.420">
    <property type="entry name" value="Cupredoxins - blue copper proteins"/>
    <property type="match status" value="2"/>
</dbReference>
<keyword evidence="5" id="KW-1133">Transmembrane helix</keyword>
<keyword evidence="10" id="KW-1185">Reference proteome</keyword>
<dbReference type="Pfam" id="PF00394">
    <property type="entry name" value="Cu-oxidase"/>
    <property type="match status" value="1"/>
</dbReference>
<keyword evidence="5" id="KW-0472">Membrane</keyword>
<protein>
    <submittedName>
        <fullName evidence="9">Multicopper oxidase family protein</fullName>
    </submittedName>
</protein>
<dbReference type="PANTHER" id="PTHR11709:SF394">
    <property type="entry name" value="FI03373P-RELATED"/>
    <property type="match status" value="1"/>
</dbReference>
<evidence type="ECO:0000259" key="7">
    <source>
        <dbReference type="Pfam" id="PF07731"/>
    </source>
</evidence>
<comment type="caution">
    <text evidence="9">The sequence shown here is derived from an EMBL/GenBank/DDBJ whole genome shotgun (WGS) entry which is preliminary data.</text>
</comment>
<keyword evidence="2" id="KW-0560">Oxidoreductase</keyword>
<feature type="domain" description="Plastocyanin-like" evidence="7">
    <location>
        <begin position="368"/>
        <end position="470"/>
    </location>
</feature>
<reference evidence="9 10" key="1">
    <citation type="submission" date="2019-03" db="EMBL/GenBank/DDBJ databases">
        <title>Cohnella endophytica sp. nov., a novel endophytic bacterium isolated from bark of Sonneratia apetala.</title>
        <authorList>
            <person name="Tuo L."/>
        </authorList>
    </citation>
    <scope>NUCLEOTIDE SEQUENCE [LARGE SCALE GENOMIC DNA]</scope>
    <source>
        <strain evidence="9 10">CCTCC AB 208254</strain>
    </source>
</reference>
<dbReference type="GO" id="GO:0005507">
    <property type="term" value="F:copper ion binding"/>
    <property type="evidence" value="ECO:0007669"/>
    <property type="project" value="InterPro"/>
</dbReference>
<organism evidence="9 10">
    <name type="scientific">Cohnella luojiensis</name>
    <dbReference type="NCBI Taxonomy" id="652876"/>
    <lineage>
        <taxon>Bacteria</taxon>
        <taxon>Bacillati</taxon>
        <taxon>Bacillota</taxon>
        <taxon>Bacilli</taxon>
        <taxon>Bacillales</taxon>
        <taxon>Paenibacillaceae</taxon>
        <taxon>Cohnella</taxon>
    </lineage>
</organism>
<dbReference type="InterPro" id="IPR002355">
    <property type="entry name" value="Cu_oxidase_Cu_BS"/>
</dbReference>
<evidence type="ECO:0000256" key="2">
    <source>
        <dbReference type="ARBA" id="ARBA00023002"/>
    </source>
</evidence>
<evidence type="ECO:0000256" key="5">
    <source>
        <dbReference type="SAM" id="Phobius"/>
    </source>
</evidence>
<feature type="compositionally biased region" description="Low complexity" evidence="4">
    <location>
        <begin position="52"/>
        <end position="69"/>
    </location>
</feature>
<proteinExistence type="predicted"/>
<evidence type="ECO:0000313" key="10">
    <source>
        <dbReference type="Proteomes" id="UP000297900"/>
    </source>
</evidence>
<feature type="region of interest" description="Disordered" evidence="4">
    <location>
        <begin position="50"/>
        <end position="75"/>
    </location>
</feature>
<dbReference type="InterPro" id="IPR001117">
    <property type="entry name" value="Cu-oxidase_2nd"/>
</dbReference>
<dbReference type="OrthoDB" id="9757546at2"/>